<dbReference type="InterPro" id="IPR035979">
    <property type="entry name" value="RBD_domain_sf"/>
</dbReference>
<proteinExistence type="predicted"/>
<dbReference type="GO" id="GO:0003676">
    <property type="term" value="F:nucleic acid binding"/>
    <property type="evidence" value="ECO:0007669"/>
    <property type="project" value="InterPro"/>
</dbReference>
<dbReference type="AlphaFoldDB" id="A0AAV1CCG5"/>
<evidence type="ECO:0000313" key="1">
    <source>
        <dbReference type="EMBL" id="CAI9093280.1"/>
    </source>
</evidence>
<dbReference type="Proteomes" id="UP001161247">
    <property type="component" value="Chromosome 2"/>
</dbReference>
<dbReference type="EMBL" id="OX459119">
    <property type="protein sequence ID" value="CAI9093280.1"/>
    <property type="molecule type" value="Genomic_DNA"/>
</dbReference>
<reference evidence="1" key="1">
    <citation type="submission" date="2023-03" db="EMBL/GenBank/DDBJ databases">
        <authorList>
            <person name="Julca I."/>
        </authorList>
    </citation>
    <scope>NUCLEOTIDE SEQUENCE</scope>
</reference>
<keyword evidence="2" id="KW-1185">Reference proteome</keyword>
<dbReference type="SUPFAM" id="SSF54928">
    <property type="entry name" value="RNA-binding domain, RBD"/>
    <property type="match status" value="1"/>
</dbReference>
<name>A0AAV1CCG5_OLDCO</name>
<organism evidence="1 2">
    <name type="scientific">Oldenlandia corymbosa var. corymbosa</name>
    <dbReference type="NCBI Taxonomy" id="529605"/>
    <lineage>
        <taxon>Eukaryota</taxon>
        <taxon>Viridiplantae</taxon>
        <taxon>Streptophyta</taxon>
        <taxon>Embryophyta</taxon>
        <taxon>Tracheophyta</taxon>
        <taxon>Spermatophyta</taxon>
        <taxon>Magnoliopsida</taxon>
        <taxon>eudicotyledons</taxon>
        <taxon>Gunneridae</taxon>
        <taxon>Pentapetalae</taxon>
        <taxon>asterids</taxon>
        <taxon>lamiids</taxon>
        <taxon>Gentianales</taxon>
        <taxon>Rubiaceae</taxon>
        <taxon>Rubioideae</taxon>
        <taxon>Spermacoceae</taxon>
        <taxon>Hedyotis-Oldenlandia complex</taxon>
        <taxon>Oldenlandia</taxon>
    </lineage>
</organism>
<gene>
    <name evidence="1" type="ORF">OLC1_LOCUS4734</name>
</gene>
<protein>
    <submittedName>
        <fullName evidence="1">OLC1v1028747C1</fullName>
    </submittedName>
</protein>
<sequence>MCKDRTIVISHLPPNLSKKEREKLMAIFTKHGRCTWDWGTRAPRGVRVIYYKKESAKAACKDLTRFPRSIRARVIQWTCSN</sequence>
<accession>A0AAV1CCG5</accession>
<evidence type="ECO:0000313" key="2">
    <source>
        <dbReference type="Proteomes" id="UP001161247"/>
    </source>
</evidence>